<evidence type="ECO:0000259" key="1">
    <source>
        <dbReference type="Pfam" id="PF04233"/>
    </source>
</evidence>
<dbReference type="InterPro" id="IPR006528">
    <property type="entry name" value="Phage_head_morphogenesis_dom"/>
</dbReference>
<dbReference type="InterPro" id="IPR040824">
    <property type="entry name" value="LPD3"/>
</dbReference>
<dbReference type="Pfam" id="PF04233">
    <property type="entry name" value="Phage_Mu_F"/>
    <property type="match status" value="1"/>
</dbReference>
<protein>
    <submittedName>
        <fullName evidence="3">Phage head morphogenesis, SPP1 gp7 family domain protein</fullName>
    </submittedName>
</protein>
<feature type="domain" description="Phage head morphogenesis" evidence="1">
    <location>
        <begin position="101"/>
        <end position="194"/>
    </location>
</feature>
<organism evidence="3 4">
    <name type="scientific">Bacteroides fragilis str. S36L11</name>
    <dbReference type="NCBI Taxonomy" id="1339327"/>
    <lineage>
        <taxon>Bacteria</taxon>
        <taxon>Pseudomonadati</taxon>
        <taxon>Bacteroidota</taxon>
        <taxon>Bacteroidia</taxon>
        <taxon>Bacteroidales</taxon>
        <taxon>Bacteroidaceae</taxon>
        <taxon>Bacteroides</taxon>
    </lineage>
</organism>
<gene>
    <name evidence="3" type="ORF">M136_5306</name>
</gene>
<proteinExistence type="predicted"/>
<dbReference type="Pfam" id="PF18798">
    <property type="entry name" value="LPD3"/>
    <property type="match status" value="1"/>
</dbReference>
<reference evidence="3 4" key="1">
    <citation type="submission" date="2014-02" db="EMBL/GenBank/DDBJ databases">
        <authorList>
            <person name="Sears C."/>
            <person name="Carroll K."/>
            <person name="Sack B.R."/>
            <person name="Qadri F."/>
            <person name="Myers L.L."/>
            <person name="Chung G.-T."/>
            <person name="Escheverria P."/>
            <person name="Fraser C.M."/>
            <person name="Sadzewicz L."/>
            <person name="Shefchek K.A."/>
            <person name="Tallon L."/>
            <person name="Das S.P."/>
            <person name="Daugherty S."/>
            <person name="Mongodin E.F."/>
        </authorList>
    </citation>
    <scope>NUCLEOTIDE SEQUENCE [LARGE SCALE GENOMIC DNA]</scope>
    <source>
        <strain evidence="3 4">S36L11</strain>
    </source>
</reference>
<name>A0A015XGZ0_BACFG</name>
<dbReference type="NCBIfam" id="TIGR01641">
    <property type="entry name" value="phageSPP1_gp7"/>
    <property type="match status" value="1"/>
</dbReference>
<comment type="caution">
    <text evidence="3">The sequence shown here is derived from an EMBL/GenBank/DDBJ whole genome shotgun (WGS) entry which is preliminary data.</text>
</comment>
<evidence type="ECO:0000313" key="4">
    <source>
        <dbReference type="Proteomes" id="UP000022082"/>
    </source>
</evidence>
<sequence>MEDEAKLMRDKLTERFDRMMKVLFRQEGANLEIGILASEEAQDFIEAHSSVLNGSFRKVEMSETMRKRLERSNYVFSGLKTFHELNEAFPSLLDENGNRKTFERFLNDVRKIDETYNSNYLRAEFTFVQASAEMAAKWERFMQDGDRYYLQYRTAGDAKVRPTHAEMAGITLPASDPFWAEFYPPNGWGCRCSVVQVRKSKYPPTDHEEAMARGKSALEVDKKGMFRFNAGMEQKTMPDYNPYTIKRCKDCDMNNGNMKLVFVPENELCAACKLVRTLANADAKQIKKQAKPLQGTVITNNEFPFPVNISKRTLQEWTNQPYKFYHEKNLMLLDIKNVFAKAKYLGTADNHKGIPHLIQSHIFEIEVRGEKALIIVREYDWHEYTLHSLSEGGELYKHIKKKE</sequence>
<evidence type="ECO:0000259" key="2">
    <source>
        <dbReference type="Pfam" id="PF18798"/>
    </source>
</evidence>
<feature type="domain" description="Large polyvalent protein-associated" evidence="2">
    <location>
        <begin position="284"/>
        <end position="381"/>
    </location>
</feature>
<accession>A0A015XGZ0</accession>
<evidence type="ECO:0000313" key="3">
    <source>
        <dbReference type="EMBL" id="EXZ30928.1"/>
    </source>
</evidence>
<dbReference type="PATRIC" id="fig|1339327.3.peg.522"/>
<dbReference type="AlphaFoldDB" id="A0A015XGZ0"/>
<dbReference type="EMBL" id="JGDJ01000110">
    <property type="protein sequence ID" value="EXZ30928.1"/>
    <property type="molecule type" value="Genomic_DNA"/>
</dbReference>
<dbReference type="GeneID" id="93557793"/>
<dbReference type="RefSeq" id="WP_005798279.1">
    <property type="nucleotide sequence ID" value="NZ_JGDJ01000110.1"/>
</dbReference>
<dbReference type="Proteomes" id="UP000022082">
    <property type="component" value="Unassembled WGS sequence"/>
</dbReference>